<evidence type="ECO:0000313" key="3">
    <source>
        <dbReference type="Proteomes" id="UP000324143"/>
    </source>
</evidence>
<dbReference type="PANTHER" id="PTHR47738:SF1">
    <property type="entry name" value="NITROGEN REGULATORY PROTEIN"/>
    <property type="match status" value="1"/>
</dbReference>
<dbReference type="PROSITE" id="PS51094">
    <property type="entry name" value="PTS_EIIA_TYPE_2"/>
    <property type="match status" value="1"/>
</dbReference>
<reference evidence="2" key="1">
    <citation type="submission" date="2019-08" db="EMBL/GenBank/DDBJ databases">
        <title>Genomic characterization of a novel candidate phylum (ARYD3) from a high temperature, high salinity tertiary oil reservoir in north central Oklahoma, USA.</title>
        <authorList>
            <person name="Youssef N.H."/>
            <person name="Yadav A."/>
            <person name="Elshahed M.S."/>
        </authorList>
    </citation>
    <scope>NUCLEOTIDE SEQUENCE [LARGE SCALE GENOMIC DNA]</scope>
    <source>
        <strain evidence="2">ARYD3</strain>
    </source>
</reference>
<dbReference type="Proteomes" id="UP000324143">
    <property type="component" value="Unassembled WGS sequence"/>
</dbReference>
<name>A0A5D0MCE5_9BACT</name>
<dbReference type="Pfam" id="PF00359">
    <property type="entry name" value="PTS_EIIA_2"/>
    <property type="match status" value="1"/>
</dbReference>
<keyword evidence="2" id="KW-0762">Sugar transport</keyword>
<dbReference type="Gene3D" id="3.40.930.10">
    <property type="entry name" value="Mannitol-specific EII, Chain A"/>
    <property type="match status" value="1"/>
</dbReference>
<comment type="caution">
    <text evidence="2">The sequence shown here is derived from an EMBL/GenBank/DDBJ whole genome shotgun (WGS) entry which is preliminary data.</text>
</comment>
<keyword evidence="2" id="KW-0813">Transport</keyword>
<dbReference type="AlphaFoldDB" id="A0A5D0MCE5"/>
<gene>
    <name evidence="2" type="ORF">FXF47_03795</name>
</gene>
<protein>
    <submittedName>
        <fullName evidence="2">PTS sugar transporter subunit IIA</fullName>
    </submittedName>
</protein>
<organism evidence="2 3">
    <name type="scientific">Candidatus Mcinerneyibacterium aminivorans</name>
    <dbReference type="NCBI Taxonomy" id="2703815"/>
    <lineage>
        <taxon>Bacteria</taxon>
        <taxon>Candidatus Macinerneyibacteriota</taxon>
        <taxon>Candidatus Mcinerneyibacteria</taxon>
        <taxon>Candidatus Mcinerneyibacteriales</taxon>
        <taxon>Candidatus Mcinerneyibacteriaceae</taxon>
        <taxon>Candidatus Mcinerneyibacterium</taxon>
    </lineage>
</organism>
<dbReference type="InterPro" id="IPR051541">
    <property type="entry name" value="PTS_SugarTrans_NitroReg"/>
</dbReference>
<dbReference type="SUPFAM" id="SSF55804">
    <property type="entry name" value="Phoshotransferase/anion transport protein"/>
    <property type="match status" value="1"/>
</dbReference>
<dbReference type="EMBL" id="VSIX01000033">
    <property type="protein sequence ID" value="TYB31447.1"/>
    <property type="molecule type" value="Genomic_DNA"/>
</dbReference>
<sequence>MELKENIYPELIFVEEKEFDRNELFDFLTKKIGKLKKWDHKKLLDAINRREKKLTTGIGLNVAIPHARIEKWGNTVISCMRAKNIKNYPTMDNSPVQIVFLFISDRNNPCEHVNIISKISYIIAEDNNIEILKAAKTKNELYNSIIEMCETL</sequence>
<feature type="domain" description="PTS EIIA type-2" evidence="1">
    <location>
        <begin position="5"/>
        <end position="148"/>
    </location>
</feature>
<dbReference type="GO" id="GO:0030295">
    <property type="term" value="F:protein kinase activator activity"/>
    <property type="evidence" value="ECO:0007669"/>
    <property type="project" value="TreeGrafter"/>
</dbReference>
<dbReference type="InterPro" id="IPR002178">
    <property type="entry name" value="PTS_EIIA_type-2_dom"/>
</dbReference>
<dbReference type="InterPro" id="IPR016152">
    <property type="entry name" value="PTrfase/Anion_transptr"/>
</dbReference>
<dbReference type="PROSITE" id="PS00372">
    <property type="entry name" value="PTS_EIIA_TYPE_2_HIS"/>
    <property type="match status" value="1"/>
</dbReference>
<evidence type="ECO:0000259" key="1">
    <source>
        <dbReference type="PROSITE" id="PS51094"/>
    </source>
</evidence>
<keyword evidence="3" id="KW-1185">Reference proteome</keyword>
<evidence type="ECO:0000313" key="2">
    <source>
        <dbReference type="EMBL" id="TYB31447.1"/>
    </source>
</evidence>
<dbReference type="PANTHER" id="PTHR47738">
    <property type="entry name" value="PTS SYSTEM FRUCTOSE-LIKE EIIA COMPONENT-RELATED"/>
    <property type="match status" value="1"/>
</dbReference>
<accession>A0A5D0MCE5</accession>
<proteinExistence type="predicted"/>